<keyword evidence="2" id="KW-0808">Transferase</keyword>
<organism evidence="4 7">
    <name type="scientific">Arthrobacter bambusae</name>
    <dbReference type="NCBI Taxonomy" id="1338426"/>
    <lineage>
        <taxon>Bacteria</taxon>
        <taxon>Bacillati</taxon>
        <taxon>Actinomycetota</taxon>
        <taxon>Actinomycetes</taxon>
        <taxon>Micrococcales</taxon>
        <taxon>Micrococcaceae</taxon>
        <taxon>Arthrobacter</taxon>
    </lineage>
</organism>
<dbReference type="Proteomes" id="UP001242995">
    <property type="component" value="Unassembled WGS sequence"/>
</dbReference>
<reference evidence="4 6" key="1">
    <citation type="submission" date="2023-07" db="EMBL/GenBank/DDBJ databases">
        <title>Sorghum-associated microbial communities from plants grown in Nebraska, USA.</title>
        <authorList>
            <person name="Schachtman D."/>
        </authorList>
    </citation>
    <scope>NUCLEOTIDE SEQUENCE</scope>
    <source>
        <strain evidence="4">DS1006</strain>
        <strain evidence="5 6">DS1016</strain>
    </source>
</reference>
<sequence length="353" mass="37507">MRIGLVAGPWIPVPPQTYGGIERVVDLLARGFAGAGHEVVLAASSDSRCPVPRVPGMRTSDPTSLGFTISELSHLIRAYEGLGEVDIIHDHTLAGPLYRYGPPGVPVVTTIHGPLTSSAKDIYRAIGRTTSIIAISRNQASQASGIPVRGVIHHGIDLSTVPVGTGRGGYVCFVGRMCPDKGVLEAIRIARQAGVPLRIAAKMREPEEIQYFEEVIKPILGPNEDFTGEVDDAGKYHLMGEALAFLNPIQWSEPFGLVMIEALSTGTPVLGTPLGAAPEIVAHGLTGYLASTDNLAAMIPAAAGLSRAQCRARVEQQFSAERMVADHLQLFADLIEEQCESGLPDSVALNQNL</sequence>
<feature type="domain" description="Glycosyltransferase subfamily 4-like N-terminal" evidence="3">
    <location>
        <begin position="18"/>
        <end position="159"/>
    </location>
</feature>
<accession>A0AAW8DJ88</accession>
<keyword evidence="6" id="KW-1185">Reference proteome</keyword>
<gene>
    <name evidence="4" type="ORF">J2S90_002365</name>
    <name evidence="5" type="ORF">J2S93_001953</name>
</gene>
<dbReference type="PANTHER" id="PTHR12526">
    <property type="entry name" value="GLYCOSYLTRANSFERASE"/>
    <property type="match status" value="1"/>
</dbReference>
<evidence type="ECO:0000256" key="2">
    <source>
        <dbReference type="ARBA" id="ARBA00022679"/>
    </source>
</evidence>
<evidence type="ECO:0000259" key="3">
    <source>
        <dbReference type="Pfam" id="PF13439"/>
    </source>
</evidence>
<keyword evidence="1" id="KW-0328">Glycosyltransferase</keyword>
<protein>
    <submittedName>
        <fullName evidence="4">Glycosyltransferase involved in cell wall biosynthesis</fullName>
    </submittedName>
</protein>
<dbReference type="RefSeq" id="WP_284990519.1">
    <property type="nucleotide sequence ID" value="NZ_JAUSRG010000005.1"/>
</dbReference>
<proteinExistence type="predicted"/>
<evidence type="ECO:0000313" key="5">
    <source>
        <dbReference type="EMBL" id="MDQ0180531.1"/>
    </source>
</evidence>
<dbReference type="SUPFAM" id="SSF53756">
    <property type="entry name" value="UDP-Glycosyltransferase/glycogen phosphorylase"/>
    <property type="match status" value="1"/>
</dbReference>
<evidence type="ECO:0000313" key="6">
    <source>
        <dbReference type="Proteomes" id="UP001230951"/>
    </source>
</evidence>
<dbReference type="InterPro" id="IPR028098">
    <property type="entry name" value="Glyco_trans_4-like_N"/>
</dbReference>
<name>A0AAW8DJ88_9MICC</name>
<dbReference type="EMBL" id="JAUSTF010000003">
    <property type="protein sequence ID" value="MDQ0180531.1"/>
    <property type="molecule type" value="Genomic_DNA"/>
</dbReference>
<dbReference type="Gene3D" id="3.40.50.2000">
    <property type="entry name" value="Glycogen Phosphorylase B"/>
    <property type="match status" value="2"/>
</dbReference>
<evidence type="ECO:0000313" key="7">
    <source>
        <dbReference type="Proteomes" id="UP001242995"/>
    </source>
</evidence>
<dbReference type="PANTHER" id="PTHR12526:SF595">
    <property type="entry name" value="BLL5217 PROTEIN"/>
    <property type="match status" value="1"/>
</dbReference>
<dbReference type="Pfam" id="PF13439">
    <property type="entry name" value="Glyco_transf_4"/>
    <property type="match status" value="1"/>
</dbReference>
<dbReference type="Proteomes" id="UP001230951">
    <property type="component" value="Unassembled WGS sequence"/>
</dbReference>
<dbReference type="EMBL" id="JAUSRG010000005">
    <property type="protein sequence ID" value="MDP9905399.1"/>
    <property type="molecule type" value="Genomic_DNA"/>
</dbReference>
<evidence type="ECO:0000256" key="1">
    <source>
        <dbReference type="ARBA" id="ARBA00022676"/>
    </source>
</evidence>
<dbReference type="GO" id="GO:0016757">
    <property type="term" value="F:glycosyltransferase activity"/>
    <property type="evidence" value="ECO:0007669"/>
    <property type="project" value="UniProtKB-KW"/>
</dbReference>
<comment type="caution">
    <text evidence="4">The sequence shown here is derived from an EMBL/GenBank/DDBJ whole genome shotgun (WGS) entry which is preliminary data.</text>
</comment>
<dbReference type="CDD" id="cd03802">
    <property type="entry name" value="GT4_AviGT4-like"/>
    <property type="match status" value="1"/>
</dbReference>
<evidence type="ECO:0000313" key="4">
    <source>
        <dbReference type="EMBL" id="MDP9905399.1"/>
    </source>
</evidence>
<dbReference type="AlphaFoldDB" id="A0AAW8DJ88"/>
<dbReference type="Pfam" id="PF13692">
    <property type="entry name" value="Glyco_trans_1_4"/>
    <property type="match status" value="1"/>
</dbReference>